<dbReference type="GO" id="GO:0008976">
    <property type="term" value="F:polyphosphate kinase activity"/>
    <property type="evidence" value="ECO:0007669"/>
    <property type="project" value="UniProtKB-UniRule"/>
</dbReference>
<dbReference type="RefSeq" id="WP_147891059.1">
    <property type="nucleotide sequence ID" value="NZ_VRTS01000002.1"/>
</dbReference>
<dbReference type="NCBIfam" id="TIGR03707">
    <property type="entry name" value="PPK2_P_aer"/>
    <property type="match status" value="1"/>
</dbReference>
<dbReference type="AlphaFoldDB" id="A0A5C8KXL5"/>
<keyword evidence="3 4" id="KW-0418">Kinase</keyword>
<dbReference type="OrthoDB" id="9775224at2"/>
<feature type="domain" description="Polyphosphate kinase-2-related" evidence="5">
    <location>
        <begin position="2"/>
        <end position="223"/>
    </location>
</feature>
<evidence type="ECO:0000313" key="6">
    <source>
        <dbReference type="EMBL" id="TXK65139.1"/>
    </source>
</evidence>
<organism evidence="6 7">
    <name type="scientific">Alkalisalibacterium limincola</name>
    <dbReference type="NCBI Taxonomy" id="2699169"/>
    <lineage>
        <taxon>Bacteria</taxon>
        <taxon>Pseudomonadati</taxon>
        <taxon>Pseudomonadota</taxon>
        <taxon>Gammaproteobacteria</taxon>
        <taxon>Lysobacterales</taxon>
        <taxon>Lysobacteraceae</taxon>
        <taxon>Alkalisalibacterium</taxon>
    </lineage>
</organism>
<evidence type="ECO:0000256" key="2">
    <source>
        <dbReference type="ARBA" id="ARBA00022679"/>
    </source>
</evidence>
<dbReference type="SUPFAM" id="SSF52540">
    <property type="entry name" value="P-loop containing nucleoside triphosphate hydrolases"/>
    <property type="match status" value="1"/>
</dbReference>
<dbReference type="InterPro" id="IPR022486">
    <property type="entry name" value="PPK2_PA0141"/>
</dbReference>
<dbReference type="EMBL" id="VRTS01000002">
    <property type="protein sequence ID" value="TXK65139.1"/>
    <property type="molecule type" value="Genomic_DNA"/>
</dbReference>
<accession>A0A5C8KXL5</accession>
<name>A0A5C8KXL5_9GAMM</name>
<reference evidence="6 7" key="1">
    <citation type="submission" date="2019-08" db="EMBL/GenBank/DDBJ databases">
        <authorList>
            <person name="Karlyshev A.V."/>
        </authorList>
    </citation>
    <scope>NUCLEOTIDE SEQUENCE [LARGE SCALE GENOMIC DNA]</scope>
    <source>
        <strain evidence="6 7">Alg18-2.2</strain>
    </source>
</reference>
<dbReference type="PANTHER" id="PTHR34383">
    <property type="entry name" value="POLYPHOSPHATE:AMP PHOSPHOTRANSFERASE-RELATED"/>
    <property type="match status" value="1"/>
</dbReference>
<evidence type="ECO:0000256" key="1">
    <source>
        <dbReference type="ARBA" id="ARBA00009924"/>
    </source>
</evidence>
<dbReference type="Proteomes" id="UP000321248">
    <property type="component" value="Unassembled WGS sequence"/>
</dbReference>
<dbReference type="GO" id="GO:0006793">
    <property type="term" value="P:phosphorus metabolic process"/>
    <property type="evidence" value="ECO:0007669"/>
    <property type="project" value="InterPro"/>
</dbReference>
<keyword evidence="7" id="KW-1185">Reference proteome</keyword>
<protein>
    <recommendedName>
        <fullName evidence="4">ADP/GDP-polyphosphate phosphotransferase</fullName>
        <ecNumber evidence="4">2.7.4.-</ecNumber>
    </recommendedName>
    <alternativeName>
        <fullName evidence="4">Polyphosphate kinase PPK2</fullName>
    </alternativeName>
</protein>
<comment type="subunit">
    <text evidence="4">Homotetramer.</text>
</comment>
<dbReference type="InterPro" id="IPR016898">
    <property type="entry name" value="Polyphosphate_phosphotransfera"/>
</dbReference>
<dbReference type="Pfam" id="PF03976">
    <property type="entry name" value="PPK2"/>
    <property type="match status" value="1"/>
</dbReference>
<dbReference type="InterPro" id="IPR022488">
    <property type="entry name" value="PPK2-related"/>
</dbReference>
<dbReference type="InterPro" id="IPR027417">
    <property type="entry name" value="P-loop_NTPase"/>
</dbReference>
<evidence type="ECO:0000256" key="4">
    <source>
        <dbReference type="RuleBase" id="RU369062"/>
    </source>
</evidence>
<gene>
    <name evidence="6" type="primary">ppk2</name>
    <name evidence="6" type="ORF">FU658_05055</name>
</gene>
<sequence length="255" mass="29668">MKRKAYEKALAPLQVELNALAHWLRHSGQRVVVLMEGRDTAGKGGTINAITQRLNPRQVHVVALPRPDERERSQWYFQRYVQHLPSAGELVLFDRSWYNRAGVEPVMGFCTPQEHHAFLREAPVFERALVDSGIRLVKYWLSVDQEKQEERFAERAADPRKRWKLSPVDLQARRKYREYGEARDLMLEHTHTPYAPWTLVDFNDQRAGRLNLIQHLLDQWPDRRLEAEPVTLEPLPGPPGVEEFRGPVKPIVGAY</sequence>
<comment type="caution">
    <text evidence="6">The sequence shown here is derived from an EMBL/GenBank/DDBJ whole genome shotgun (WGS) entry which is preliminary data.</text>
</comment>
<keyword evidence="2 4" id="KW-0808">Transferase</keyword>
<proteinExistence type="inferred from homology"/>
<dbReference type="PANTHER" id="PTHR34383:SF1">
    <property type="entry name" value="ADP-POLYPHOSPHATE PHOSPHOTRANSFERASE"/>
    <property type="match status" value="1"/>
</dbReference>
<comment type="function">
    <text evidence="4">Uses inorganic polyphosphate (polyP) as a donor to convert GDP to GTP or ADP to ATP.</text>
</comment>
<evidence type="ECO:0000259" key="5">
    <source>
        <dbReference type="Pfam" id="PF03976"/>
    </source>
</evidence>
<evidence type="ECO:0000313" key="7">
    <source>
        <dbReference type="Proteomes" id="UP000321248"/>
    </source>
</evidence>
<dbReference type="Gene3D" id="3.40.50.300">
    <property type="entry name" value="P-loop containing nucleotide triphosphate hydrolases"/>
    <property type="match status" value="1"/>
</dbReference>
<dbReference type="EC" id="2.7.4.-" evidence="4"/>
<dbReference type="PIRSF" id="PIRSF028756">
    <property type="entry name" value="PPK2_prd"/>
    <property type="match status" value="1"/>
</dbReference>
<evidence type="ECO:0000256" key="3">
    <source>
        <dbReference type="ARBA" id="ARBA00022777"/>
    </source>
</evidence>
<comment type="similarity">
    <text evidence="1 4">Belongs to the polyphosphate kinase 2 (PPK2) family. Class I subfamily.</text>
</comment>